<dbReference type="InterPro" id="IPR002716">
    <property type="entry name" value="PIN_dom"/>
</dbReference>
<evidence type="ECO:0000259" key="2">
    <source>
        <dbReference type="Pfam" id="PF26343"/>
    </source>
</evidence>
<evidence type="ECO:0000259" key="1">
    <source>
        <dbReference type="Pfam" id="PF13470"/>
    </source>
</evidence>
<protein>
    <submittedName>
        <fullName evidence="3">PIN domain-containing protein</fullName>
    </submittedName>
</protein>
<dbReference type="Pfam" id="PF26343">
    <property type="entry name" value="VapC50_C"/>
    <property type="match status" value="1"/>
</dbReference>
<dbReference type="RefSeq" id="WP_413276729.1">
    <property type="nucleotide sequence ID" value="NZ_JBHFNT010000059.1"/>
</dbReference>
<accession>A0ABV4WGT2</accession>
<name>A0ABV4WGT2_9CYAN</name>
<organism evidence="3 4">
    <name type="scientific">Floridaenema evergladense BLCC-F167</name>
    <dbReference type="NCBI Taxonomy" id="3153639"/>
    <lineage>
        <taxon>Bacteria</taxon>
        <taxon>Bacillati</taxon>
        <taxon>Cyanobacteriota</taxon>
        <taxon>Cyanophyceae</taxon>
        <taxon>Oscillatoriophycideae</taxon>
        <taxon>Aerosakkonematales</taxon>
        <taxon>Aerosakkonemataceae</taxon>
        <taxon>Floridanema</taxon>
        <taxon>Floridanema evergladense</taxon>
    </lineage>
</organism>
<dbReference type="Proteomes" id="UP001576780">
    <property type="component" value="Unassembled WGS sequence"/>
</dbReference>
<dbReference type="Pfam" id="PF13470">
    <property type="entry name" value="PIN_3"/>
    <property type="match status" value="1"/>
</dbReference>
<proteinExistence type="predicted"/>
<gene>
    <name evidence="3" type="ORF">ACE1CA_07125</name>
</gene>
<sequence length="273" mass="31128">MEKDVVVLDACVLYPMYLRDILLSTAEAGLYLPCWTEKILEEATGKLVSKGIKTFEEARQFGTVIKEAFPEAMVEIPFGLEKVMTNDPKDRHVLAAAVVAKADIIVTDNISDFKPEDLAPWNVKAQSADDFLTDLFQAYPDSIVQVVRQNCNKYTKPKRTFVELLEFLANKAKVPNFANQVLFYEYCDFVVQTAKKALSKIGMPAPEGGRFYEGERYRLWQKRKILTITAKDGRGEILRVQDRQIEGNILSQDVIVFQKFAENLDQELEKTRD</sequence>
<comment type="caution">
    <text evidence="3">The sequence shown here is derived from an EMBL/GenBank/DDBJ whole genome shotgun (WGS) entry which is preliminary data.</text>
</comment>
<reference evidence="3 4" key="1">
    <citation type="submission" date="2024-09" db="EMBL/GenBank/DDBJ databases">
        <title>Floridaenema gen nov. (Aerosakkonemataceae, Aerosakkonematales ord. nov., Cyanobacteria) from benthic tropical and subtropical fresh waters, with the description of four new species.</title>
        <authorList>
            <person name="Moretto J.A."/>
            <person name="Berthold D.E."/>
            <person name="Lefler F.W."/>
            <person name="Huang I.-S."/>
            <person name="Laughinghouse H. IV."/>
        </authorList>
    </citation>
    <scope>NUCLEOTIDE SEQUENCE [LARGE SCALE GENOMIC DNA]</scope>
    <source>
        <strain evidence="3 4">BLCC-F167</strain>
    </source>
</reference>
<evidence type="ECO:0000313" key="4">
    <source>
        <dbReference type="Proteomes" id="UP001576780"/>
    </source>
</evidence>
<evidence type="ECO:0000313" key="3">
    <source>
        <dbReference type="EMBL" id="MFB2834290.1"/>
    </source>
</evidence>
<feature type="domain" description="PIN" evidence="1">
    <location>
        <begin position="6"/>
        <end position="110"/>
    </location>
</feature>
<dbReference type="InterPro" id="IPR058652">
    <property type="entry name" value="VapC50_C"/>
</dbReference>
<feature type="domain" description="VapC50 C-terminal" evidence="2">
    <location>
        <begin position="128"/>
        <end position="181"/>
    </location>
</feature>
<keyword evidence="4" id="KW-1185">Reference proteome</keyword>
<dbReference type="EMBL" id="JBHFNT010000059">
    <property type="protein sequence ID" value="MFB2834290.1"/>
    <property type="molecule type" value="Genomic_DNA"/>
</dbReference>